<protein>
    <submittedName>
        <fullName evidence="4">Avidin family</fullName>
    </submittedName>
</protein>
<keyword evidence="3" id="KW-0732">Signal</keyword>
<dbReference type="GO" id="GO:0009374">
    <property type="term" value="F:biotin binding"/>
    <property type="evidence" value="ECO:0007669"/>
    <property type="project" value="InterPro"/>
</dbReference>
<dbReference type="GO" id="GO:0005576">
    <property type="term" value="C:extracellular region"/>
    <property type="evidence" value="ECO:0007669"/>
    <property type="project" value="UniProtKB-SubCell"/>
</dbReference>
<dbReference type="AlphaFoldDB" id="A0A378KKH6"/>
<dbReference type="InterPro" id="IPR036896">
    <property type="entry name" value="Avidin-like_sf"/>
</dbReference>
<gene>
    <name evidence="4" type="ORF">NCTC13292_03188</name>
</gene>
<dbReference type="EMBL" id="UGOA01000002">
    <property type="protein sequence ID" value="STX83971.1"/>
    <property type="molecule type" value="Genomic_DNA"/>
</dbReference>
<keyword evidence="5" id="KW-1185">Reference proteome</keyword>
<evidence type="ECO:0000313" key="4">
    <source>
        <dbReference type="EMBL" id="STX83971.1"/>
    </source>
</evidence>
<dbReference type="InterPro" id="IPR005468">
    <property type="entry name" value="Avidin/str"/>
</dbReference>
<dbReference type="OrthoDB" id="5637373at2"/>
<dbReference type="Proteomes" id="UP000254677">
    <property type="component" value="Unassembled WGS sequence"/>
</dbReference>
<dbReference type="RefSeq" id="WP_115222858.1">
    <property type="nucleotide sequence ID" value="NZ_UGOA01000002.1"/>
</dbReference>
<accession>A0A378KKH6</accession>
<evidence type="ECO:0000256" key="1">
    <source>
        <dbReference type="ARBA" id="ARBA00004613"/>
    </source>
</evidence>
<dbReference type="SUPFAM" id="SSF50876">
    <property type="entry name" value="Avidin/streptavidin"/>
    <property type="match status" value="1"/>
</dbReference>
<evidence type="ECO:0000256" key="2">
    <source>
        <dbReference type="ARBA" id="ARBA00022525"/>
    </source>
</evidence>
<reference evidence="4 5" key="1">
    <citation type="submission" date="2018-06" db="EMBL/GenBank/DDBJ databases">
        <authorList>
            <consortium name="Pathogen Informatics"/>
            <person name="Doyle S."/>
        </authorList>
    </citation>
    <scope>NUCLEOTIDE SEQUENCE [LARGE SCALE GENOMIC DNA]</scope>
    <source>
        <strain evidence="4 5">NCTC13292</strain>
    </source>
</reference>
<sequence>MLSKIFKNQRDSILELTLLPNNQLEGYFTTAVASKDCQQIIGQRQPITGLWAGNALTFSVVYEQCGSIYSVVGNFDQEKNHIDVIGLINHQSDDATGKDCGSRYITHDTYNSIN</sequence>
<evidence type="ECO:0000256" key="3">
    <source>
        <dbReference type="ARBA" id="ARBA00022729"/>
    </source>
</evidence>
<dbReference type="Pfam" id="PF01382">
    <property type="entry name" value="Avidin"/>
    <property type="match status" value="1"/>
</dbReference>
<comment type="subcellular location">
    <subcellularLocation>
        <location evidence="1">Secreted</location>
    </subcellularLocation>
</comment>
<proteinExistence type="predicted"/>
<keyword evidence="2" id="KW-0964">Secreted</keyword>
<dbReference type="Gene3D" id="2.40.128.30">
    <property type="entry name" value="Avidin-like"/>
    <property type="match status" value="1"/>
</dbReference>
<organism evidence="4 5">
    <name type="scientific">Legionella donaldsonii</name>
    <dbReference type="NCBI Taxonomy" id="45060"/>
    <lineage>
        <taxon>Bacteria</taxon>
        <taxon>Pseudomonadati</taxon>
        <taxon>Pseudomonadota</taxon>
        <taxon>Gammaproteobacteria</taxon>
        <taxon>Legionellales</taxon>
        <taxon>Legionellaceae</taxon>
        <taxon>Legionella</taxon>
    </lineage>
</organism>
<name>A0A378KKH6_9GAMM</name>
<evidence type="ECO:0000313" key="5">
    <source>
        <dbReference type="Proteomes" id="UP000254677"/>
    </source>
</evidence>